<gene>
    <name evidence="2" type="ORF">LMG31841_02263</name>
</gene>
<protein>
    <submittedName>
        <fullName evidence="2">Uncharacterized protein</fullName>
    </submittedName>
</protein>
<feature type="region of interest" description="Disordered" evidence="1">
    <location>
        <begin position="116"/>
        <end position="135"/>
    </location>
</feature>
<dbReference type="Proteomes" id="UP000789704">
    <property type="component" value="Unassembled WGS sequence"/>
</dbReference>
<dbReference type="AlphaFoldDB" id="A0A9N8RVW2"/>
<feature type="region of interest" description="Disordered" evidence="1">
    <location>
        <begin position="77"/>
        <end position="96"/>
    </location>
</feature>
<evidence type="ECO:0000313" key="3">
    <source>
        <dbReference type="Proteomes" id="UP000789704"/>
    </source>
</evidence>
<feature type="compositionally biased region" description="Polar residues" evidence="1">
    <location>
        <begin position="230"/>
        <end position="245"/>
    </location>
</feature>
<name>A0A9N8RVW2_9BURK</name>
<dbReference type="EMBL" id="CAJQZC010000003">
    <property type="protein sequence ID" value="CAG4895958.1"/>
    <property type="molecule type" value="Genomic_DNA"/>
</dbReference>
<comment type="caution">
    <text evidence="2">The sequence shown here is derived from an EMBL/GenBank/DDBJ whole genome shotgun (WGS) entry which is preliminary data.</text>
</comment>
<organism evidence="2 3">
    <name type="scientific">Paraburkholderia saeva</name>
    <dbReference type="NCBI Taxonomy" id="2777537"/>
    <lineage>
        <taxon>Bacteria</taxon>
        <taxon>Pseudomonadati</taxon>
        <taxon>Pseudomonadota</taxon>
        <taxon>Betaproteobacteria</taxon>
        <taxon>Burkholderiales</taxon>
        <taxon>Burkholderiaceae</taxon>
        <taxon>Paraburkholderia</taxon>
    </lineage>
</organism>
<keyword evidence="3" id="KW-1185">Reference proteome</keyword>
<proteinExistence type="predicted"/>
<feature type="region of interest" description="Disordered" evidence="1">
    <location>
        <begin position="168"/>
        <end position="261"/>
    </location>
</feature>
<accession>A0A9N8RVW2</accession>
<reference evidence="2" key="1">
    <citation type="submission" date="2021-04" db="EMBL/GenBank/DDBJ databases">
        <authorList>
            <person name="Vanwijnsberghe S."/>
        </authorList>
    </citation>
    <scope>NUCLEOTIDE SEQUENCE</scope>
    <source>
        <strain evidence="2">LMG 31841</strain>
    </source>
</reference>
<evidence type="ECO:0000256" key="1">
    <source>
        <dbReference type="SAM" id="MobiDB-lite"/>
    </source>
</evidence>
<sequence length="289" mass="31504">MIEVVFGPMLIVRCPIPPVHSMSLINQRFGQNSCRRGSIRSLRWGLYPDREFKPIIPALKTTRGNCSEVLRRDSGRDKAAATGGFGKPETRGCDRQNSTRNEALWYFRGRTGRAVDTQGCGGSKSDGGRKKGSGLEARCENAGYLRRVTGGQAPHACGCRFQPLGRERDQATQQDKAGGEGGGGLDRKAAAKVSRSQNRRHLERPRAAASVDQGRERPLGLSHRSRRRTCCTQTGDDAKTPSQGGSHIEGHGSKGCFLTPAEKQEPGGLALCPFPRLQRAKSTKTLRHQ</sequence>
<evidence type="ECO:0000313" key="2">
    <source>
        <dbReference type="EMBL" id="CAG4895958.1"/>
    </source>
</evidence>